<name>A0A5R9BAR7_9MICC</name>
<evidence type="ECO:0000313" key="4">
    <source>
        <dbReference type="Proteomes" id="UP000310458"/>
    </source>
</evidence>
<accession>A0A5R9BAR7</accession>
<keyword evidence="4" id="KW-1185">Reference proteome</keyword>
<feature type="domain" description="Acyl-CoA thioesterase-like C-terminal" evidence="2">
    <location>
        <begin position="142"/>
        <end position="252"/>
    </location>
</feature>
<comment type="caution">
    <text evidence="3">The sequence shown here is derived from an EMBL/GenBank/DDBJ whole genome shotgun (WGS) entry which is preliminary data.</text>
</comment>
<organism evidence="3 4">
    <name type="scientific">Nesterenkonia salmonea</name>
    <dbReference type="NCBI Taxonomy" id="1804987"/>
    <lineage>
        <taxon>Bacteria</taxon>
        <taxon>Bacillati</taxon>
        <taxon>Actinomycetota</taxon>
        <taxon>Actinomycetes</taxon>
        <taxon>Micrococcales</taxon>
        <taxon>Micrococcaceae</taxon>
        <taxon>Nesterenkonia</taxon>
    </lineage>
</organism>
<dbReference type="Pfam" id="PF13622">
    <property type="entry name" value="4HBT_3"/>
    <property type="match status" value="1"/>
</dbReference>
<evidence type="ECO:0000313" key="3">
    <source>
        <dbReference type="EMBL" id="TLP94192.1"/>
    </source>
</evidence>
<gene>
    <name evidence="3" type="ORF">FEF26_12365</name>
</gene>
<feature type="domain" description="Acyl-CoA thioesterase-like N-terminal HotDog" evidence="1">
    <location>
        <begin position="21"/>
        <end position="103"/>
    </location>
</feature>
<reference evidence="3 4" key="1">
    <citation type="submission" date="2019-05" db="EMBL/GenBank/DDBJ databases">
        <title>Nesterenkonia sp. GY074 isolated from the Southern Atlantic Ocean.</title>
        <authorList>
            <person name="Zhang G."/>
        </authorList>
    </citation>
    <scope>NUCLEOTIDE SEQUENCE [LARGE SCALE GENOMIC DNA]</scope>
    <source>
        <strain evidence="3 4">GY074</strain>
    </source>
</reference>
<evidence type="ECO:0000259" key="2">
    <source>
        <dbReference type="Pfam" id="PF20789"/>
    </source>
</evidence>
<proteinExistence type="predicted"/>
<dbReference type="AlphaFoldDB" id="A0A5R9BAR7"/>
<dbReference type="Gene3D" id="2.40.160.210">
    <property type="entry name" value="Acyl-CoA thioesterase, double hotdog domain"/>
    <property type="match status" value="1"/>
</dbReference>
<dbReference type="InterPro" id="IPR049449">
    <property type="entry name" value="TesB_ACOT8-like_N"/>
</dbReference>
<protein>
    <submittedName>
        <fullName evidence="3">Thioesterase family protein</fullName>
    </submittedName>
</protein>
<dbReference type="Pfam" id="PF20789">
    <property type="entry name" value="4HBT_3C"/>
    <property type="match status" value="1"/>
</dbReference>
<dbReference type="InterPro" id="IPR029069">
    <property type="entry name" value="HotDog_dom_sf"/>
</dbReference>
<dbReference type="InterPro" id="IPR042171">
    <property type="entry name" value="Acyl-CoA_hotdog"/>
</dbReference>
<dbReference type="EMBL" id="VAVZ01000037">
    <property type="protein sequence ID" value="TLP94192.1"/>
    <property type="molecule type" value="Genomic_DNA"/>
</dbReference>
<dbReference type="SUPFAM" id="SSF54637">
    <property type="entry name" value="Thioesterase/thiol ester dehydrase-isomerase"/>
    <property type="match status" value="1"/>
</dbReference>
<sequence>MPTAYFTALGNGHYRATQATAGAWDPRQQHIAPPMGLMTHVLQRHRGADHALSITRLSFDIYGTVPIGEVEVSVDTPRAGRTIELSEVTMTHADRTIAVLRAWSLMDSPTEDIEHIPQENFPGLEELEPWDAAKVWPGEFIASLEGRRRFLGPGRAQAWLRTGLPLVDGERSSDFARYVGLIDVANGLASTLDPQTTVYPNVDSTVSFFRQPRGEWVGLDVTASTGPRGVGLTHSFLHDSNGPVGVLTQSLTIRRMPSAS</sequence>
<dbReference type="OrthoDB" id="1413770at2"/>
<dbReference type="Proteomes" id="UP000310458">
    <property type="component" value="Unassembled WGS sequence"/>
</dbReference>
<evidence type="ECO:0000259" key="1">
    <source>
        <dbReference type="Pfam" id="PF13622"/>
    </source>
</evidence>
<dbReference type="InterPro" id="IPR049450">
    <property type="entry name" value="ACOT8-like_C"/>
</dbReference>
<dbReference type="RefSeq" id="WP_138253846.1">
    <property type="nucleotide sequence ID" value="NZ_VAVZ01000037.1"/>
</dbReference>